<accession>A0AAE0L500</accession>
<evidence type="ECO:0000313" key="1">
    <source>
        <dbReference type="EMBL" id="KAK3272042.1"/>
    </source>
</evidence>
<keyword evidence="2" id="KW-1185">Reference proteome</keyword>
<dbReference type="EMBL" id="LGRX02009190">
    <property type="protein sequence ID" value="KAK3272042.1"/>
    <property type="molecule type" value="Genomic_DNA"/>
</dbReference>
<dbReference type="AlphaFoldDB" id="A0AAE0L500"/>
<gene>
    <name evidence="1" type="ORF">CYMTET_19631</name>
</gene>
<organism evidence="1 2">
    <name type="scientific">Cymbomonas tetramitiformis</name>
    <dbReference type="NCBI Taxonomy" id="36881"/>
    <lineage>
        <taxon>Eukaryota</taxon>
        <taxon>Viridiplantae</taxon>
        <taxon>Chlorophyta</taxon>
        <taxon>Pyramimonadophyceae</taxon>
        <taxon>Pyramimonadales</taxon>
        <taxon>Pyramimonadaceae</taxon>
        <taxon>Cymbomonas</taxon>
    </lineage>
</organism>
<evidence type="ECO:0000313" key="2">
    <source>
        <dbReference type="Proteomes" id="UP001190700"/>
    </source>
</evidence>
<protein>
    <submittedName>
        <fullName evidence="1">Uncharacterized protein</fullName>
    </submittedName>
</protein>
<comment type="caution">
    <text evidence="1">The sequence shown here is derived from an EMBL/GenBank/DDBJ whole genome shotgun (WGS) entry which is preliminary data.</text>
</comment>
<dbReference type="Proteomes" id="UP001190700">
    <property type="component" value="Unassembled WGS sequence"/>
</dbReference>
<reference evidence="1 2" key="1">
    <citation type="journal article" date="2015" name="Genome Biol. Evol.">
        <title>Comparative Genomics of a Bacterivorous Green Alga Reveals Evolutionary Causalities and Consequences of Phago-Mixotrophic Mode of Nutrition.</title>
        <authorList>
            <person name="Burns J.A."/>
            <person name="Paasch A."/>
            <person name="Narechania A."/>
            <person name="Kim E."/>
        </authorList>
    </citation>
    <scope>NUCLEOTIDE SEQUENCE [LARGE SCALE GENOMIC DNA]</scope>
    <source>
        <strain evidence="1 2">PLY_AMNH</strain>
    </source>
</reference>
<name>A0AAE0L500_9CHLO</name>
<sequence length="403" mass="43522">MCVECDADVRNEAYELDEVVSAFQAAFDQEDDAAFAELCQRYSKPTVRDSEEPFTYSQSLDMSLRAHYAGIASPQAADSVWDVVSEARSVLASLRAAATGAGTAIASPSLHLGAVSVPQRDSVPPPAEPPGLQQPLQPLAASDPANFESPFQQSFMDRCFATDLSLNSLSVPAAPHDAKTHSEIDIRDEPSAAAEVAHLSPPQPDDTALRVGPGKMPKPLSFASLALPLLMFVACAQAQDSVVLDHEPALYPAEHFCVSANSSSPFFPPLSFSSVTATSWSVVLCPAFAVQHAVHPVWVTANISGFSSEPLLSALPPDTPPITPVLLPRSCLADFSPGYGTGLLFWILDFWFCSGLWFWSGLWCWISGSGSGYWFWDTYFDSPDRFDSNDCELCYPVDHFESG</sequence>
<proteinExistence type="predicted"/>